<comment type="caution">
    <text evidence="1">The sequence shown here is derived from an EMBL/GenBank/DDBJ whole genome shotgun (WGS) entry which is preliminary data.</text>
</comment>
<protein>
    <submittedName>
        <fullName evidence="1">Uncharacterized protein</fullName>
    </submittedName>
</protein>
<evidence type="ECO:0000313" key="1">
    <source>
        <dbReference type="EMBL" id="CDK35871.1"/>
    </source>
</evidence>
<reference evidence="1" key="2">
    <citation type="journal article" date="2014" name="Genome Announc.">
        <title>Draft Genome Sequence of a Novel Lactobacillus salivarius Strain Isolated from Piglet.</title>
        <authorList>
            <person name="Mackenzie D.A."/>
            <person name="McLay K."/>
            <person name="Roos S."/>
            <person name="Walter J."/>
            <person name="Swarbreck D."/>
            <person name="Drou N."/>
            <person name="Crossman L.C."/>
            <person name="Juge N."/>
        </authorList>
    </citation>
    <scope>NUCLEOTIDE SEQUENCE [LARGE SCALE GENOMIC DNA]</scope>
    <source>
        <strain>cp400</strain>
    </source>
</reference>
<dbReference type="AlphaFoldDB" id="V6DMG4"/>
<proteinExistence type="predicted"/>
<gene>
    <name evidence="1" type="ORF">LSCP400_16881</name>
</gene>
<sequence length="53" mass="5581">MVAIVGSISIFSSLISFGTIKADNNTQSSKFNTENVVNNASQAKSELETNSAD</sequence>
<reference evidence="1" key="1">
    <citation type="submission" date="2013-10" db="EMBL/GenBank/DDBJ databases">
        <authorList>
            <person name="Crossman L."/>
        </authorList>
    </citation>
    <scope>NUCLEOTIDE SEQUENCE</scope>
</reference>
<name>V6DMG4_9LACO</name>
<accession>V6DMG4</accession>
<dbReference type="EMBL" id="CBVR010000031">
    <property type="protein sequence ID" value="CDK35871.1"/>
    <property type="molecule type" value="Genomic_DNA"/>
</dbReference>
<organism evidence="1">
    <name type="scientific">Ligilactobacillus salivarius cp400</name>
    <dbReference type="NCBI Taxonomy" id="1273133"/>
    <lineage>
        <taxon>Bacteria</taxon>
        <taxon>Bacillati</taxon>
        <taxon>Bacillota</taxon>
        <taxon>Bacilli</taxon>
        <taxon>Lactobacillales</taxon>
        <taxon>Lactobacillaceae</taxon>
        <taxon>Ligilactobacillus</taxon>
    </lineage>
</organism>